<gene>
    <name evidence="9" type="ORF">M427DRAFT_38399</name>
</gene>
<feature type="domain" description="NodB homology" evidence="8">
    <location>
        <begin position="194"/>
        <end position="383"/>
    </location>
</feature>
<name>A0A138ZZB7_GONPJ</name>
<keyword evidence="7" id="KW-0812">Transmembrane</keyword>
<keyword evidence="7" id="KW-0472">Membrane</keyword>
<dbReference type="Pfam" id="PF01522">
    <property type="entry name" value="Polysacc_deac_1"/>
    <property type="match status" value="1"/>
</dbReference>
<keyword evidence="10" id="KW-1185">Reference proteome</keyword>
<organism evidence="9 10">
    <name type="scientific">Gonapodya prolifera (strain JEL478)</name>
    <name type="common">Monoblepharis prolifera</name>
    <dbReference type="NCBI Taxonomy" id="1344416"/>
    <lineage>
        <taxon>Eukaryota</taxon>
        <taxon>Fungi</taxon>
        <taxon>Fungi incertae sedis</taxon>
        <taxon>Chytridiomycota</taxon>
        <taxon>Chytridiomycota incertae sedis</taxon>
        <taxon>Monoblepharidomycetes</taxon>
        <taxon>Monoblepharidales</taxon>
        <taxon>Gonapodyaceae</taxon>
        <taxon>Gonapodya</taxon>
    </lineage>
</organism>
<proteinExistence type="predicted"/>
<keyword evidence="5" id="KW-0119">Carbohydrate metabolism</keyword>
<sequence length="402" mass="42014">MPAQAANRTGGLRNAFRGHQSSEDLLRTPSQQELAVLGSSNGNLTTAEGVPLSKGRAEDGRKYCGGRLTKTQFILLMIAIGFILLLAAVGAAVGATLASRSSSTSPSSDPGLNNNNGGSVSTSTSSSSATTTGAPSTATAVTTTTTSSASPTATTTSNDVTTNGIRSSLRVAQSASVSGDTSGDWGLPACKTAGSVALTFEDGPGSFTSKVLDDLKTMGVKATFFVSTNYTNNLYSYNSTLQRMLAEGHQVASRLYDSTNASTIMDFTTFDNTQLLTSEQSFKSLIGVVPKYFRAPFGELNSSWISSVGSVGYSYVVNWNIDSYDNECTDSTCASYSVSQAILTQRPAWASFIIRHRDTVSSTANGGWQASINLLKGAGFTNFVTVHECLTGNSTLADAYTP</sequence>
<keyword evidence="3" id="KW-0732">Signal</keyword>
<dbReference type="PROSITE" id="PS51677">
    <property type="entry name" value="NODB"/>
    <property type="match status" value="1"/>
</dbReference>
<dbReference type="Gene3D" id="3.20.20.370">
    <property type="entry name" value="Glycoside hydrolase/deacetylase"/>
    <property type="match status" value="1"/>
</dbReference>
<reference evidence="9 10" key="1">
    <citation type="journal article" date="2015" name="Genome Biol. Evol.">
        <title>Phylogenomic analyses indicate that early fungi evolved digesting cell walls of algal ancestors of land plants.</title>
        <authorList>
            <person name="Chang Y."/>
            <person name="Wang S."/>
            <person name="Sekimoto S."/>
            <person name="Aerts A.L."/>
            <person name="Choi C."/>
            <person name="Clum A."/>
            <person name="LaButti K.M."/>
            <person name="Lindquist E.A."/>
            <person name="Yee Ngan C."/>
            <person name="Ohm R.A."/>
            <person name="Salamov A.A."/>
            <person name="Grigoriev I.V."/>
            <person name="Spatafora J.W."/>
            <person name="Berbee M.L."/>
        </authorList>
    </citation>
    <scope>NUCLEOTIDE SEQUENCE [LARGE SCALE GENOMIC DNA]</scope>
    <source>
        <strain evidence="9 10">JEL478</strain>
    </source>
</reference>
<feature type="compositionally biased region" description="Low complexity" evidence="6">
    <location>
        <begin position="99"/>
        <end position="108"/>
    </location>
</feature>
<comment type="cofactor">
    <cofactor evidence="1">
        <name>Co(2+)</name>
        <dbReference type="ChEBI" id="CHEBI:48828"/>
    </cofactor>
</comment>
<evidence type="ECO:0000256" key="5">
    <source>
        <dbReference type="ARBA" id="ARBA00023277"/>
    </source>
</evidence>
<dbReference type="Proteomes" id="UP000070544">
    <property type="component" value="Unassembled WGS sequence"/>
</dbReference>
<accession>A0A138ZZB7</accession>
<evidence type="ECO:0000256" key="1">
    <source>
        <dbReference type="ARBA" id="ARBA00001941"/>
    </source>
</evidence>
<evidence type="ECO:0000313" key="9">
    <source>
        <dbReference type="EMBL" id="KXS09758.1"/>
    </source>
</evidence>
<dbReference type="InterPro" id="IPR002509">
    <property type="entry name" value="NODB_dom"/>
</dbReference>
<dbReference type="GO" id="GO:0046872">
    <property type="term" value="F:metal ion binding"/>
    <property type="evidence" value="ECO:0007669"/>
    <property type="project" value="UniProtKB-KW"/>
</dbReference>
<dbReference type="InterPro" id="IPR011330">
    <property type="entry name" value="Glyco_hydro/deAcase_b/a-brl"/>
</dbReference>
<dbReference type="GO" id="GO:0016810">
    <property type="term" value="F:hydrolase activity, acting on carbon-nitrogen (but not peptide) bonds"/>
    <property type="evidence" value="ECO:0007669"/>
    <property type="project" value="InterPro"/>
</dbReference>
<evidence type="ECO:0000256" key="6">
    <source>
        <dbReference type="SAM" id="MobiDB-lite"/>
    </source>
</evidence>
<dbReference type="PANTHER" id="PTHR46471:SF2">
    <property type="entry name" value="CHITIN DEACETYLASE-RELATED"/>
    <property type="match status" value="1"/>
</dbReference>
<dbReference type="SUPFAM" id="SSF88713">
    <property type="entry name" value="Glycoside hydrolase/deacetylase"/>
    <property type="match status" value="1"/>
</dbReference>
<dbReference type="PANTHER" id="PTHR46471">
    <property type="entry name" value="CHITIN DEACETYLASE"/>
    <property type="match status" value="1"/>
</dbReference>
<keyword evidence="4" id="KW-0378">Hydrolase</keyword>
<keyword evidence="2" id="KW-0479">Metal-binding</keyword>
<feature type="transmembrane region" description="Helical" evidence="7">
    <location>
        <begin position="73"/>
        <end position="98"/>
    </location>
</feature>
<evidence type="ECO:0000256" key="4">
    <source>
        <dbReference type="ARBA" id="ARBA00022801"/>
    </source>
</evidence>
<keyword evidence="7" id="KW-1133">Transmembrane helix</keyword>
<dbReference type="OrthoDB" id="407355at2759"/>
<evidence type="ECO:0000256" key="7">
    <source>
        <dbReference type="SAM" id="Phobius"/>
    </source>
</evidence>
<evidence type="ECO:0000259" key="8">
    <source>
        <dbReference type="PROSITE" id="PS51677"/>
    </source>
</evidence>
<dbReference type="GO" id="GO:0005975">
    <property type="term" value="P:carbohydrate metabolic process"/>
    <property type="evidence" value="ECO:0007669"/>
    <property type="project" value="InterPro"/>
</dbReference>
<evidence type="ECO:0000256" key="2">
    <source>
        <dbReference type="ARBA" id="ARBA00022723"/>
    </source>
</evidence>
<feature type="region of interest" description="Disordered" evidence="6">
    <location>
        <begin position="38"/>
        <end position="60"/>
    </location>
</feature>
<dbReference type="EMBL" id="KQ965850">
    <property type="protein sequence ID" value="KXS09758.1"/>
    <property type="molecule type" value="Genomic_DNA"/>
</dbReference>
<feature type="region of interest" description="Disordered" evidence="6">
    <location>
        <begin position="99"/>
        <end position="161"/>
    </location>
</feature>
<protein>
    <submittedName>
        <fullName evidence="9">Carbohydrate esterase family 4 protein</fullName>
    </submittedName>
</protein>
<evidence type="ECO:0000313" key="10">
    <source>
        <dbReference type="Proteomes" id="UP000070544"/>
    </source>
</evidence>
<evidence type="ECO:0000256" key="3">
    <source>
        <dbReference type="ARBA" id="ARBA00022729"/>
    </source>
</evidence>
<feature type="compositionally biased region" description="Low complexity" evidence="6">
    <location>
        <begin position="118"/>
        <end position="161"/>
    </location>
</feature>
<dbReference type="AlphaFoldDB" id="A0A138ZZB7"/>